<keyword evidence="2" id="KW-1185">Reference proteome</keyword>
<organism evidence="1 2">
    <name type="scientific">Botryotinia narcissicola</name>
    <dbReference type="NCBI Taxonomy" id="278944"/>
    <lineage>
        <taxon>Eukaryota</taxon>
        <taxon>Fungi</taxon>
        <taxon>Dikarya</taxon>
        <taxon>Ascomycota</taxon>
        <taxon>Pezizomycotina</taxon>
        <taxon>Leotiomycetes</taxon>
        <taxon>Helotiales</taxon>
        <taxon>Sclerotiniaceae</taxon>
        <taxon>Botryotinia</taxon>
    </lineage>
</organism>
<proteinExistence type="predicted"/>
<sequence length="86" mass="9137">MALLKSVVHVLKRALVLMGSGSKPPTPAPAMARPMISILLLVAVAQIKELRIDLLVHGIDSGSANYLPKLEDGNGSQEGILDLLNR</sequence>
<dbReference type="EMBL" id="PQXJ01001846">
    <property type="protein sequence ID" value="TGO43589.1"/>
    <property type="molecule type" value="Genomic_DNA"/>
</dbReference>
<protein>
    <submittedName>
        <fullName evidence="1">Uncharacterized protein</fullName>
    </submittedName>
</protein>
<name>A0A4Z1H523_9HELO</name>
<evidence type="ECO:0000313" key="2">
    <source>
        <dbReference type="Proteomes" id="UP000297452"/>
    </source>
</evidence>
<gene>
    <name evidence="1" type="ORF">BOTNAR_1853g00020</name>
</gene>
<accession>A0A4Z1H523</accession>
<reference evidence="1 2" key="1">
    <citation type="submission" date="2017-12" db="EMBL/GenBank/DDBJ databases">
        <title>Comparative genomics of Botrytis spp.</title>
        <authorList>
            <person name="Valero-Jimenez C.A."/>
            <person name="Tapia P."/>
            <person name="Veloso J."/>
            <person name="Silva-Moreno E."/>
            <person name="Staats M."/>
            <person name="Valdes J.H."/>
            <person name="Van Kan J.A.L."/>
        </authorList>
    </citation>
    <scope>NUCLEOTIDE SEQUENCE [LARGE SCALE GENOMIC DNA]</scope>
    <source>
        <strain evidence="1 2">MUCL2120</strain>
    </source>
</reference>
<evidence type="ECO:0000313" key="1">
    <source>
        <dbReference type="EMBL" id="TGO43589.1"/>
    </source>
</evidence>
<comment type="caution">
    <text evidence="1">The sequence shown here is derived from an EMBL/GenBank/DDBJ whole genome shotgun (WGS) entry which is preliminary data.</text>
</comment>
<dbReference type="OrthoDB" id="10527906at2759"/>
<dbReference type="AlphaFoldDB" id="A0A4Z1H523"/>
<dbReference type="Proteomes" id="UP000297452">
    <property type="component" value="Unassembled WGS sequence"/>
</dbReference>